<reference evidence="1" key="1">
    <citation type="submission" date="2020-02" db="EMBL/GenBank/DDBJ databases">
        <authorList>
            <person name="Scholz U."/>
            <person name="Mascher M."/>
            <person name="Fiebig A."/>
        </authorList>
    </citation>
    <scope>NUCLEOTIDE SEQUENCE</scope>
</reference>
<dbReference type="GO" id="GO:0003676">
    <property type="term" value="F:nucleic acid binding"/>
    <property type="evidence" value="ECO:0007669"/>
    <property type="project" value="InterPro"/>
</dbReference>
<proteinExistence type="predicted"/>
<protein>
    <submittedName>
        <fullName evidence="1">Uncharacterized protein</fullName>
    </submittedName>
</protein>
<name>A0A7I8KQ38_SPIIN</name>
<evidence type="ECO:0000313" key="1">
    <source>
        <dbReference type="EMBL" id="CAA7399933.1"/>
    </source>
</evidence>
<accession>A0A7I8KQ38</accession>
<keyword evidence="2" id="KW-1185">Reference proteome</keyword>
<dbReference type="Gene3D" id="3.30.420.10">
    <property type="entry name" value="Ribonuclease H-like superfamily/Ribonuclease H"/>
    <property type="match status" value="1"/>
</dbReference>
<dbReference type="EMBL" id="LR746270">
    <property type="protein sequence ID" value="CAA7399933.1"/>
    <property type="molecule type" value="Genomic_DNA"/>
</dbReference>
<sequence>MKRSLLIGGSPYQVIVTNKQNEAGDWVQELFRLPREETTVVGVSFSRCNETIRGETILQWINSIHLACSSRALVYHLTSSADGSILPRQLLFILCDPSYLFIGEEIISGLELLGLKTKPPLMPTLDLRDVPGILGIPRWALGTERCPLHVALARAILGDVEPSLLKTKVFPSSSWTWPLNDDKVEEAVQTAVVAEKIGKRVIKRTNVSAIDQRMHLGMICTSLRDMTTDFAPR</sequence>
<dbReference type="Proteomes" id="UP000663760">
    <property type="component" value="Chromosome 7"/>
</dbReference>
<gene>
    <name evidence="1" type="ORF">SI8410_07010603</name>
</gene>
<dbReference type="AlphaFoldDB" id="A0A7I8KQ38"/>
<evidence type="ECO:0000313" key="2">
    <source>
        <dbReference type="Proteomes" id="UP000663760"/>
    </source>
</evidence>
<dbReference type="InterPro" id="IPR036397">
    <property type="entry name" value="RNaseH_sf"/>
</dbReference>
<organism evidence="1 2">
    <name type="scientific">Spirodela intermedia</name>
    <name type="common">Intermediate duckweed</name>
    <dbReference type="NCBI Taxonomy" id="51605"/>
    <lineage>
        <taxon>Eukaryota</taxon>
        <taxon>Viridiplantae</taxon>
        <taxon>Streptophyta</taxon>
        <taxon>Embryophyta</taxon>
        <taxon>Tracheophyta</taxon>
        <taxon>Spermatophyta</taxon>
        <taxon>Magnoliopsida</taxon>
        <taxon>Liliopsida</taxon>
        <taxon>Araceae</taxon>
        <taxon>Lemnoideae</taxon>
        <taxon>Spirodela</taxon>
    </lineage>
</organism>